<sequence>MYLFESLNRIIQGYLPPEQIELVKQAYVIARDAHEGVTRSSGEPYITHPVAVASIIAEMKLDHEAVMAALLHDVIEDTPYTEQQLTEAFGQSVAEIVEGVSKLDKLKFRTRKEAETENFRKMILAMTKDIRVVLIKLADRTHNMRTLGSLRPDKRRRIAKETLEIYSPLAHRLGIEHIKNELEDLGFEALHPNRYQVLQKVIQAARGNRKEMIQRIADEIKGRLDDAGIHSRVFGREKHLYSIYQKMRLKEQRFHSIMDIYAFRAIVDDVDTCYRVLGQMHGLYKPRPGRVKDYIAIPKANGYQSLHTSMIGPHGVPVEVQIRTEDMDQMAEMGVAAHWAYKQGSEVKNTTAQIRAQRWLQSLIELQQSSGNSLEFIESVKSDMFPDEIYVFTPKGRIVELPTSATAIDFAYAVHSDIGQTCIGARVDRVPYPLSQPLESGQTVEVITAPSARPSAGWLNFVVTAKARSKIRQTLKSLRRDESVILGKRQLIHSLSPYKLEDIDQQRLQHLLAELKLSDFDDLLAEIGLGNQMSAVIAHSLLGEKIAIDTDGIPNNHKDSNNLIIKGAEGLLISCAKCCHPVPGDPVIAFVSPGKGLVVHHASCSNIVRESQNQPEHFTSVEWEKSENSAEFDAELRIEMVNKQGILANLTAAIAATGCNIKSISTEEKEGRVYVVTLLIATHNVQQLNGVIKKLGSVSGVTEIVRNINE</sequence>
<dbReference type="EC" id="3.1.7.2" evidence="3"/>
<dbReference type="Pfam" id="PF13328">
    <property type="entry name" value="HD_4"/>
    <property type="match status" value="1"/>
</dbReference>
<dbReference type="GO" id="GO:0005886">
    <property type="term" value="C:plasma membrane"/>
    <property type="evidence" value="ECO:0007669"/>
    <property type="project" value="TreeGrafter"/>
</dbReference>
<dbReference type="InterPro" id="IPR033655">
    <property type="entry name" value="TGS_RelA/SpoT"/>
</dbReference>
<dbReference type="Pfam" id="PF04607">
    <property type="entry name" value="RelA_SpoT"/>
    <property type="match status" value="1"/>
</dbReference>
<dbReference type="Gene3D" id="3.30.70.260">
    <property type="match status" value="1"/>
</dbReference>
<evidence type="ECO:0000313" key="10">
    <source>
        <dbReference type="Proteomes" id="UP000192408"/>
    </source>
</evidence>
<dbReference type="SUPFAM" id="SSF81271">
    <property type="entry name" value="TGS-like"/>
    <property type="match status" value="1"/>
</dbReference>
<dbReference type="Gene3D" id="3.10.20.30">
    <property type="match status" value="1"/>
</dbReference>
<dbReference type="PANTHER" id="PTHR21262:SF36">
    <property type="entry name" value="BIFUNCTIONAL (P)PPGPP SYNTHASE_HYDROLASE SPOT"/>
    <property type="match status" value="1"/>
</dbReference>
<gene>
    <name evidence="9" type="ORF">SAMN05660772_00326</name>
</gene>
<dbReference type="InterPro" id="IPR002912">
    <property type="entry name" value="ACT_dom"/>
</dbReference>
<dbReference type="InterPro" id="IPR043519">
    <property type="entry name" value="NT_sf"/>
</dbReference>
<name>A0A1W1UDY5_9PAST</name>
<dbReference type="Pfam" id="PF13291">
    <property type="entry name" value="ACT_4"/>
    <property type="match status" value="1"/>
</dbReference>
<protein>
    <recommendedName>
        <fullName evidence="3">guanosine-3',5'-bis(diphosphate) 3'-diphosphatase</fullName>
        <ecNumber evidence="3">3.1.7.2</ecNumber>
    </recommendedName>
</protein>
<dbReference type="AlphaFoldDB" id="A0A1W1UDY5"/>
<evidence type="ECO:0000313" key="9">
    <source>
        <dbReference type="EMBL" id="SMB79308.1"/>
    </source>
</evidence>
<reference evidence="10" key="1">
    <citation type="submission" date="2017-04" db="EMBL/GenBank/DDBJ databases">
        <authorList>
            <person name="Varghese N."/>
            <person name="Submissions S."/>
        </authorList>
    </citation>
    <scope>NUCLEOTIDE SEQUENCE [LARGE SCALE GENOMIC DNA]</scope>
    <source>
        <strain evidence="10">DSM 23072</strain>
    </source>
</reference>
<dbReference type="InterPro" id="IPR004811">
    <property type="entry name" value="RelA/Spo_fam"/>
</dbReference>
<comment type="function">
    <text evidence="5">In eubacteria ppGpp (guanosine 3'-diphosphate 5'-diphosphate) is a mediator of the stringent response that coordinates a variety of cellular activities in response to changes in nutritional abundance.</text>
</comment>
<feature type="domain" description="ACT" evidence="6">
    <location>
        <begin position="635"/>
        <end position="709"/>
    </location>
</feature>
<dbReference type="SUPFAM" id="SSF109604">
    <property type="entry name" value="HD-domain/PDEase-like"/>
    <property type="match status" value="1"/>
</dbReference>
<dbReference type="InterPro" id="IPR004095">
    <property type="entry name" value="TGS"/>
</dbReference>
<feature type="domain" description="HD" evidence="7">
    <location>
        <begin position="45"/>
        <end position="144"/>
    </location>
</feature>
<dbReference type="PANTHER" id="PTHR21262">
    <property type="entry name" value="GUANOSINE-3',5'-BIS DIPHOSPHATE 3'-PYROPHOSPHOHYDROLASE"/>
    <property type="match status" value="1"/>
</dbReference>
<dbReference type="CDD" id="cd00077">
    <property type="entry name" value="HDc"/>
    <property type="match status" value="1"/>
</dbReference>
<evidence type="ECO:0000259" key="8">
    <source>
        <dbReference type="PROSITE" id="PS51880"/>
    </source>
</evidence>
<comment type="pathway">
    <text evidence="2">Purine metabolism; ppGpp biosynthesis; ppGpp from GDP: step 1/1.</text>
</comment>
<dbReference type="GO" id="GO:0042594">
    <property type="term" value="P:response to starvation"/>
    <property type="evidence" value="ECO:0007669"/>
    <property type="project" value="TreeGrafter"/>
</dbReference>
<dbReference type="SMART" id="SM00954">
    <property type="entry name" value="RelA_SpoT"/>
    <property type="match status" value="1"/>
</dbReference>
<dbReference type="PROSITE" id="PS51831">
    <property type="entry name" value="HD"/>
    <property type="match status" value="1"/>
</dbReference>
<dbReference type="InterPro" id="IPR045865">
    <property type="entry name" value="ACT-like_dom_sf"/>
</dbReference>
<keyword evidence="1 9" id="KW-0378">Hydrolase</keyword>
<dbReference type="Proteomes" id="UP000192408">
    <property type="component" value="Unassembled WGS sequence"/>
</dbReference>
<dbReference type="NCBIfam" id="TIGR00691">
    <property type="entry name" value="spoT_relA"/>
    <property type="match status" value="1"/>
</dbReference>
<evidence type="ECO:0000256" key="4">
    <source>
        <dbReference type="ARBA" id="ARBA00047968"/>
    </source>
</evidence>
<dbReference type="Pfam" id="PF19296">
    <property type="entry name" value="RelA_AH_RIS"/>
    <property type="match status" value="1"/>
</dbReference>
<evidence type="ECO:0000259" key="6">
    <source>
        <dbReference type="PROSITE" id="PS51671"/>
    </source>
</evidence>
<dbReference type="Gene3D" id="1.10.3210.10">
    <property type="entry name" value="Hypothetical protein af1432"/>
    <property type="match status" value="1"/>
</dbReference>
<dbReference type="STRING" id="1122938.SAMN05660772_00326"/>
<dbReference type="EMBL" id="FWWV01000002">
    <property type="protein sequence ID" value="SMB79308.1"/>
    <property type="molecule type" value="Genomic_DNA"/>
</dbReference>
<comment type="similarity">
    <text evidence="5">Belongs to the relA/spoT family.</text>
</comment>
<dbReference type="CDD" id="cd05399">
    <property type="entry name" value="NT_Rel-Spo_like"/>
    <property type="match status" value="1"/>
</dbReference>
<dbReference type="GO" id="GO:0008728">
    <property type="term" value="F:GTP diphosphokinase activity"/>
    <property type="evidence" value="ECO:0007669"/>
    <property type="project" value="TreeGrafter"/>
</dbReference>
<dbReference type="Gene3D" id="3.30.460.10">
    <property type="entry name" value="Beta Polymerase, domain 2"/>
    <property type="match status" value="1"/>
</dbReference>
<evidence type="ECO:0000259" key="7">
    <source>
        <dbReference type="PROSITE" id="PS51831"/>
    </source>
</evidence>
<dbReference type="InterPro" id="IPR003607">
    <property type="entry name" value="HD/PDEase_dom"/>
</dbReference>
<dbReference type="PROSITE" id="PS51671">
    <property type="entry name" value="ACT"/>
    <property type="match status" value="1"/>
</dbReference>
<evidence type="ECO:0000256" key="1">
    <source>
        <dbReference type="ARBA" id="ARBA00022801"/>
    </source>
</evidence>
<organism evidence="9 10">
    <name type="scientific">Pasteurella testudinis DSM 23072</name>
    <dbReference type="NCBI Taxonomy" id="1122938"/>
    <lineage>
        <taxon>Bacteria</taxon>
        <taxon>Pseudomonadati</taxon>
        <taxon>Pseudomonadota</taxon>
        <taxon>Gammaproteobacteria</taxon>
        <taxon>Pasteurellales</taxon>
        <taxon>Pasteurellaceae</taxon>
        <taxon>Pasteurella</taxon>
    </lineage>
</organism>
<dbReference type="InterPro" id="IPR006674">
    <property type="entry name" value="HD_domain"/>
</dbReference>
<evidence type="ECO:0000256" key="5">
    <source>
        <dbReference type="RuleBase" id="RU003847"/>
    </source>
</evidence>
<keyword evidence="10" id="KW-1185">Reference proteome</keyword>
<accession>A0A1W1UDY5</accession>
<dbReference type="InterPro" id="IPR012675">
    <property type="entry name" value="Beta-grasp_dom_sf"/>
</dbReference>
<dbReference type="GO" id="GO:0015970">
    <property type="term" value="P:guanosine tetraphosphate biosynthetic process"/>
    <property type="evidence" value="ECO:0007669"/>
    <property type="project" value="UniProtKB-UniPathway"/>
</dbReference>
<dbReference type="NCBIfam" id="NF008303">
    <property type="entry name" value="PRK11092.1"/>
    <property type="match status" value="1"/>
</dbReference>
<dbReference type="FunFam" id="3.10.20.30:FF:000002">
    <property type="entry name" value="GTP pyrophosphokinase (RelA/SpoT)"/>
    <property type="match status" value="1"/>
</dbReference>
<dbReference type="GO" id="GO:0008893">
    <property type="term" value="F:guanosine-3',5'-bis(diphosphate) 3'-diphosphatase activity"/>
    <property type="evidence" value="ECO:0007669"/>
    <property type="project" value="UniProtKB-EC"/>
</dbReference>
<comment type="catalytic activity">
    <reaction evidence="4">
        <text>guanosine 3',5'-bis(diphosphate) + H2O = GDP + diphosphate + H(+)</text>
        <dbReference type="Rhea" id="RHEA:14253"/>
        <dbReference type="ChEBI" id="CHEBI:15377"/>
        <dbReference type="ChEBI" id="CHEBI:15378"/>
        <dbReference type="ChEBI" id="CHEBI:33019"/>
        <dbReference type="ChEBI" id="CHEBI:58189"/>
        <dbReference type="ChEBI" id="CHEBI:77828"/>
        <dbReference type="EC" id="3.1.7.2"/>
    </reaction>
</comment>
<proteinExistence type="inferred from homology"/>
<dbReference type="UniPathway" id="UPA00908">
    <property type="reaction ID" value="UER00886"/>
</dbReference>
<dbReference type="InterPro" id="IPR007685">
    <property type="entry name" value="RelA_SpoT"/>
</dbReference>
<feature type="domain" description="TGS" evidence="8">
    <location>
        <begin position="387"/>
        <end position="448"/>
    </location>
</feature>
<dbReference type="CDD" id="cd01668">
    <property type="entry name" value="TGS_RSH"/>
    <property type="match status" value="1"/>
</dbReference>
<dbReference type="SUPFAM" id="SSF55021">
    <property type="entry name" value="ACT-like"/>
    <property type="match status" value="1"/>
</dbReference>
<dbReference type="GO" id="GO:0015949">
    <property type="term" value="P:nucleobase-containing small molecule interconversion"/>
    <property type="evidence" value="ECO:0007669"/>
    <property type="project" value="UniProtKB-ARBA"/>
</dbReference>
<dbReference type="PROSITE" id="PS51880">
    <property type="entry name" value="TGS"/>
    <property type="match status" value="1"/>
</dbReference>
<dbReference type="FunFam" id="1.10.3210.10:FF:000001">
    <property type="entry name" value="GTP pyrophosphokinase RelA"/>
    <property type="match status" value="1"/>
</dbReference>
<evidence type="ECO:0000256" key="2">
    <source>
        <dbReference type="ARBA" id="ARBA00024329"/>
    </source>
</evidence>
<dbReference type="CDD" id="cd04876">
    <property type="entry name" value="ACT_RelA-SpoT"/>
    <property type="match status" value="1"/>
</dbReference>
<evidence type="ECO:0000256" key="3">
    <source>
        <dbReference type="ARBA" id="ARBA00024387"/>
    </source>
</evidence>
<dbReference type="SUPFAM" id="SSF81301">
    <property type="entry name" value="Nucleotidyltransferase"/>
    <property type="match status" value="1"/>
</dbReference>
<dbReference type="SMART" id="SM00471">
    <property type="entry name" value="HDc"/>
    <property type="match status" value="1"/>
</dbReference>
<dbReference type="InterPro" id="IPR012676">
    <property type="entry name" value="TGS-like"/>
</dbReference>
<dbReference type="InterPro" id="IPR045600">
    <property type="entry name" value="RelA/SpoT_AH_RIS"/>
</dbReference>
<dbReference type="FunFam" id="3.30.460.10:FF:000001">
    <property type="entry name" value="GTP pyrophosphokinase RelA"/>
    <property type="match status" value="1"/>
</dbReference>
<dbReference type="RefSeq" id="WP_084255676.1">
    <property type="nucleotide sequence ID" value="NZ_FWWV01000002.1"/>
</dbReference>
<dbReference type="Pfam" id="PF02824">
    <property type="entry name" value="TGS"/>
    <property type="match status" value="1"/>
</dbReference>